<accession>A0A0J6S651</accession>
<sequence>MPCFPLSCFTMGGGAQDRLRGERTDWTIATRLVRIPAAVATASPGSGGSMASISRRRSLGSDETANTWEVSAG</sequence>
<protein>
    <submittedName>
        <fullName evidence="2">Uncharacterized protein</fullName>
    </submittedName>
</protein>
<organism evidence="2 3">
    <name type="scientific">Methylobacterium aquaticum</name>
    <dbReference type="NCBI Taxonomy" id="270351"/>
    <lineage>
        <taxon>Bacteria</taxon>
        <taxon>Pseudomonadati</taxon>
        <taxon>Pseudomonadota</taxon>
        <taxon>Alphaproteobacteria</taxon>
        <taxon>Hyphomicrobiales</taxon>
        <taxon>Methylobacteriaceae</taxon>
        <taxon>Methylobacterium</taxon>
    </lineage>
</organism>
<dbReference type="EMBL" id="LABX01000213">
    <property type="protein sequence ID" value="KMO29159.1"/>
    <property type="molecule type" value="Genomic_DNA"/>
</dbReference>
<dbReference type="Proteomes" id="UP000035929">
    <property type="component" value="Unassembled WGS sequence"/>
</dbReference>
<feature type="compositionally biased region" description="Polar residues" evidence="1">
    <location>
        <begin position="61"/>
        <end position="73"/>
    </location>
</feature>
<gene>
    <name evidence="2" type="ORF">VP06_25235</name>
</gene>
<evidence type="ECO:0000313" key="3">
    <source>
        <dbReference type="Proteomes" id="UP000035929"/>
    </source>
</evidence>
<dbReference type="AlphaFoldDB" id="A0A0J6S651"/>
<proteinExistence type="predicted"/>
<feature type="region of interest" description="Disordered" evidence="1">
    <location>
        <begin position="41"/>
        <end position="73"/>
    </location>
</feature>
<reference evidence="2 3" key="1">
    <citation type="submission" date="2015-03" db="EMBL/GenBank/DDBJ databases">
        <title>Genome sequencing of Methylobacterium aquaticum DSM16371 type strain.</title>
        <authorList>
            <person name="Chaudhry V."/>
            <person name="Patil P.B."/>
        </authorList>
    </citation>
    <scope>NUCLEOTIDE SEQUENCE [LARGE SCALE GENOMIC DNA]</scope>
    <source>
        <strain evidence="2 3">DSM 16371</strain>
    </source>
</reference>
<name>A0A0J6S651_9HYPH</name>
<evidence type="ECO:0000313" key="2">
    <source>
        <dbReference type="EMBL" id="KMO29159.1"/>
    </source>
</evidence>
<comment type="caution">
    <text evidence="2">The sequence shown here is derived from an EMBL/GenBank/DDBJ whole genome shotgun (WGS) entry which is preliminary data.</text>
</comment>
<evidence type="ECO:0000256" key="1">
    <source>
        <dbReference type="SAM" id="MobiDB-lite"/>
    </source>
</evidence>